<dbReference type="GeneID" id="29111322"/>
<evidence type="ECO:0000313" key="2">
    <source>
        <dbReference type="Proteomes" id="UP000077248"/>
    </source>
</evidence>
<keyword evidence="2" id="KW-1185">Reference proteome</keyword>
<organism evidence="1 2">
    <name type="scientific">Alternaria alternata</name>
    <name type="common">Alternaria rot fungus</name>
    <name type="synonym">Torula alternata</name>
    <dbReference type="NCBI Taxonomy" id="5599"/>
    <lineage>
        <taxon>Eukaryota</taxon>
        <taxon>Fungi</taxon>
        <taxon>Dikarya</taxon>
        <taxon>Ascomycota</taxon>
        <taxon>Pezizomycotina</taxon>
        <taxon>Dothideomycetes</taxon>
        <taxon>Pleosporomycetidae</taxon>
        <taxon>Pleosporales</taxon>
        <taxon>Pleosporineae</taxon>
        <taxon>Pleosporaceae</taxon>
        <taxon>Alternaria</taxon>
        <taxon>Alternaria sect. Alternaria</taxon>
        <taxon>Alternaria alternata complex</taxon>
    </lineage>
</organism>
<dbReference type="OMA" id="VEYMTID"/>
<evidence type="ECO:0000313" key="1">
    <source>
        <dbReference type="EMBL" id="OAG17020.1"/>
    </source>
</evidence>
<proteinExistence type="predicted"/>
<dbReference type="RefSeq" id="XP_018382441.1">
    <property type="nucleotide sequence ID" value="XM_018525728.1"/>
</dbReference>
<gene>
    <name evidence="1" type="ORF">CC77DRAFT_1023774</name>
</gene>
<dbReference type="AlphaFoldDB" id="A0A177DD41"/>
<reference evidence="1 2" key="1">
    <citation type="submission" date="2016-05" db="EMBL/GenBank/DDBJ databases">
        <title>Comparative analysis of secretome profiles of manganese(II)-oxidizing ascomycete fungi.</title>
        <authorList>
            <consortium name="DOE Joint Genome Institute"/>
            <person name="Zeiner C.A."/>
            <person name="Purvine S.O."/>
            <person name="Zink E.M."/>
            <person name="Wu S."/>
            <person name="Pasa-Tolic L."/>
            <person name="Chaput D.L."/>
            <person name="Haridas S."/>
            <person name="Grigoriev I.V."/>
            <person name="Santelli C.M."/>
            <person name="Hansel C.M."/>
        </authorList>
    </citation>
    <scope>NUCLEOTIDE SEQUENCE [LARGE SCALE GENOMIC DNA]</scope>
    <source>
        <strain evidence="1 2">SRC1lrK2f</strain>
    </source>
</reference>
<accession>A0A177DD41</accession>
<dbReference type="Proteomes" id="UP000077248">
    <property type="component" value="Unassembled WGS sequence"/>
</dbReference>
<protein>
    <submittedName>
        <fullName evidence="1">Uncharacterized protein</fullName>
    </submittedName>
</protein>
<dbReference type="KEGG" id="aalt:CC77DRAFT_1023774"/>
<dbReference type="EMBL" id="KV441488">
    <property type="protein sequence ID" value="OAG17020.1"/>
    <property type="molecule type" value="Genomic_DNA"/>
</dbReference>
<dbReference type="VEuPathDB" id="FungiDB:CC77DRAFT_1023774"/>
<sequence length="276" mass="32145">MTTPNATVRALAPPPFLKLLLKLPWELRKNIYYRAMRPEDLISQCQPLNLSAADFRHSGNPLCLEWLEEFCRTDEATRIDVSSVLLQTTRLCLFSPVEVERFSLFLESFPKADNQGFAAVRDLNFQLFGCHRPSAGNDNVYIEFMKRCTELRQVQLKFEVEYMTIDSCTWAENLKQPPTTLWSFDQTRIRRLEDIISMYRLTEVLKLEKLNRLTVKAWPRIRVSDRQAMQDVLVDCTPLIESLVQWLERGFAAQDKTVAVSYVEASSPGLRWSRRM</sequence>
<name>A0A177DD41_ALTAL</name>